<evidence type="ECO:0000313" key="2">
    <source>
        <dbReference type="Proteomes" id="UP000827092"/>
    </source>
</evidence>
<dbReference type="EMBL" id="JAFNEN010003070">
    <property type="protein sequence ID" value="KAG8172132.1"/>
    <property type="molecule type" value="Genomic_DNA"/>
</dbReference>
<comment type="caution">
    <text evidence="1">The sequence shown here is derived from an EMBL/GenBank/DDBJ whole genome shotgun (WGS) entry which is preliminary data.</text>
</comment>
<name>A0AAV6TK46_9ARAC</name>
<accession>A0AAV6TK46</accession>
<evidence type="ECO:0000313" key="1">
    <source>
        <dbReference type="EMBL" id="KAG8172132.1"/>
    </source>
</evidence>
<dbReference type="Proteomes" id="UP000827092">
    <property type="component" value="Unassembled WGS sequence"/>
</dbReference>
<proteinExistence type="predicted"/>
<gene>
    <name evidence="1" type="ORF">JTE90_016059</name>
</gene>
<dbReference type="AlphaFoldDB" id="A0AAV6TK46"/>
<organism evidence="1 2">
    <name type="scientific">Oedothorax gibbosus</name>
    <dbReference type="NCBI Taxonomy" id="931172"/>
    <lineage>
        <taxon>Eukaryota</taxon>
        <taxon>Metazoa</taxon>
        <taxon>Ecdysozoa</taxon>
        <taxon>Arthropoda</taxon>
        <taxon>Chelicerata</taxon>
        <taxon>Arachnida</taxon>
        <taxon>Araneae</taxon>
        <taxon>Araneomorphae</taxon>
        <taxon>Entelegynae</taxon>
        <taxon>Araneoidea</taxon>
        <taxon>Linyphiidae</taxon>
        <taxon>Erigoninae</taxon>
        <taxon>Oedothorax</taxon>
    </lineage>
</organism>
<sequence length="90" mass="10318">MKYRYTKRFTVKGLMGLSINYYLTGRSTELPNVQSVVLLLVVDIKSIVKSEPFLPVQSLRSMRTEYESWFVMGVESCSLPAKKHPKTSID</sequence>
<keyword evidence="2" id="KW-1185">Reference proteome</keyword>
<protein>
    <submittedName>
        <fullName evidence="1">Uncharacterized protein</fullName>
    </submittedName>
</protein>
<reference evidence="1 2" key="1">
    <citation type="journal article" date="2022" name="Nat. Ecol. Evol.">
        <title>A masculinizing supergene underlies an exaggerated male reproductive morph in a spider.</title>
        <authorList>
            <person name="Hendrickx F."/>
            <person name="De Corte Z."/>
            <person name="Sonet G."/>
            <person name="Van Belleghem S.M."/>
            <person name="Kostlbacher S."/>
            <person name="Vangestel C."/>
        </authorList>
    </citation>
    <scope>NUCLEOTIDE SEQUENCE [LARGE SCALE GENOMIC DNA]</scope>
    <source>
        <strain evidence="1">W744_W776</strain>
    </source>
</reference>